<dbReference type="PANTHER" id="PTHR10678">
    <property type="entry name" value="26S PROTEASOME NON-ATPASE REGULATORY SUBUNIT 11/COP9 SIGNALOSOME COMPLEX SUBUNIT 2"/>
    <property type="match status" value="1"/>
</dbReference>
<feature type="region of interest" description="Disordered" evidence="1">
    <location>
        <begin position="1"/>
        <end position="40"/>
    </location>
</feature>
<evidence type="ECO:0000313" key="3">
    <source>
        <dbReference type="EMBL" id="KAI3403252.2"/>
    </source>
</evidence>
<dbReference type="InterPro" id="IPR050871">
    <property type="entry name" value="26S_Proteasome/COP9_Components"/>
</dbReference>
<dbReference type="SMART" id="SM00753">
    <property type="entry name" value="PAM"/>
    <property type="match status" value="1"/>
</dbReference>
<feature type="domain" description="PCI" evidence="2">
    <location>
        <begin position="262"/>
        <end position="430"/>
    </location>
</feature>
<sequence length="600" mass="69423">MSDEEIFSEDSYEFEFEEEESGDVLSNDDDGRISQDEAQGIENKYYTAKAVKDDEPNQAIANFRNIVENYTSDDQVDWVFRAFKQLIKLYFNQANYQEVLNLLKQAIPLLPRLSKSYAEESLSRMIVRYSNVSQPEFIHDFYQILLDQNYFVSDKLSLKINSNLLNLLMENGETDRVPQLLEKIHARFQTVPESIQKLFALEIIAAEIEYLFQINKLDLPMMNKLYNLSSKNTTAVTHPKIMGIIKECGAKVQFYRNNYQKAKYEFYQSFKSYDEAGSFNLQKNKNLKYLALCSLLTDSELDPFQNQETQTYSQFSEFDNLKKLIHAYHSLDLDGFEKVLQDKSDSFIQNDDIFKHASKEILNNLRSKVLLKYLSTFPVISFSSLCDKLKLPNGDDDLEQLLVRLMHQGKLKNSKVDNIEKLVYQSSRTDLVVPTTPKSIYYNIKSLDSLTVQASDNNTKEENNNNTDEMIIDGGTNLFFADAPNPSTSTLSSKFFFLIDRPIKIEDWFDAISKWYTYMMSSIPESFKSEISHKEQITMERQRAESIVNLAAQNELAKFNTGLLNSTTDGLIGEEKMDDDEVSYLKRINLLKAWVNVLQD</sequence>
<proteinExistence type="predicted"/>
<accession>A0AAI9SUQ0</accession>
<dbReference type="EMBL" id="JAHUZD010000129">
    <property type="protein sequence ID" value="KAI3403252.2"/>
    <property type="molecule type" value="Genomic_DNA"/>
</dbReference>
<comment type="caution">
    <text evidence="3">The sequence shown here is derived from an EMBL/GenBank/DDBJ whole genome shotgun (WGS) entry which is preliminary data.</text>
</comment>
<dbReference type="RefSeq" id="XP_049178999.1">
    <property type="nucleotide sequence ID" value="XM_049325346.1"/>
</dbReference>
<feature type="compositionally biased region" description="Acidic residues" evidence="1">
    <location>
        <begin position="1"/>
        <end position="28"/>
    </location>
</feature>
<dbReference type="Gene3D" id="1.25.40.570">
    <property type="match status" value="1"/>
</dbReference>
<evidence type="ECO:0000256" key="1">
    <source>
        <dbReference type="SAM" id="MobiDB-lite"/>
    </source>
</evidence>
<evidence type="ECO:0000259" key="2">
    <source>
        <dbReference type="PROSITE" id="PS50250"/>
    </source>
</evidence>
<dbReference type="GeneID" id="73381573"/>
<dbReference type="PROSITE" id="PS50250">
    <property type="entry name" value="PCI"/>
    <property type="match status" value="1"/>
</dbReference>
<dbReference type="InterPro" id="IPR000717">
    <property type="entry name" value="PCI_dom"/>
</dbReference>
<dbReference type="Proteomes" id="UP001202479">
    <property type="component" value="Unassembled WGS sequence"/>
</dbReference>
<protein>
    <submittedName>
        <fullName evidence="3">CsnB</fullName>
    </submittedName>
</protein>
<evidence type="ECO:0000313" key="4">
    <source>
        <dbReference type="Proteomes" id="UP001202479"/>
    </source>
</evidence>
<name>A0AAI9SUQ0_9ASCO</name>
<keyword evidence="4" id="KW-1185">Reference proteome</keyword>
<gene>
    <name evidence="3" type="ORF">KGF56_003958</name>
</gene>
<reference evidence="3" key="1">
    <citation type="journal article" date="2022" name="DNA Res.">
        <title>Genome analysis of five recently described species of the CUG-Ser clade uncovers Candida theae as a new hybrid lineage with pathogenic potential in the Candida parapsilosis species complex.</title>
        <authorList>
            <person name="Mixao V."/>
            <person name="Del Olmo V."/>
            <person name="Hegedusova E."/>
            <person name="Saus E."/>
            <person name="Pryszcz L."/>
            <person name="Cillingova A."/>
            <person name="Nosek J."/>
            <person name="Gabaldon T."/>
        </authorList>
    </citation>
    <scope>NUCLEOTIDE SEQUENCE</scope>
    <source>
        <strain evidence="3">CBS 10844</strain>
    </source>
</reference>
<dbReference type="Pfam" id="PF01399">
    <property type="entry name" value="PCI"/>
    <property type="match status" value="1"/>
</dbReference>
<organism evidence="3 4">
    <name type="scientific">Candida oxycetoniae</name>
    <dbReference type="NCBI Taxonomy" id="497107"/>
    <lineage>
        <taxon>Eukaryota</taxon>
        <taxon>Fungi</taxon>
        <taxon>Dikarya</taxon>
        <taxon>Ascomycota</taxon>
        <taxon>Saccharomycotina</taxon>
        <taxon>Pichiomycetes</taxon>
        <taxon>Debaryomycetaceae</taxon>
        <taxon>Candida/Lodderomyces clade</taxon>
        <taxon>Candida</taxon>
    </lineage>
</organism>
<dbReference type="AlphaFoldDB" id="A0AAI9SUQ0"/>